<dbReference type="Proteomes" id="UP000480350">
    <property type="component" value="Unassembled WGS sequence"/>
</dbReference>
<evidence type="ECO:0000313" key="2">
    <source>
        <dbReference type="Proteomes" id="UP000480350"/>
    </source>
</evidence>
<reference evidence="1 2" key="2">
    <citation type="submission" date="2020-03" db="EMBL/GenBank/DDBJ databases">
        <title>Kangsaoukella pontilimi gen. nov., sp. nov., a new member of the family Rhodobacteraceae isolated from a tidal mudflat.</title>
        <authorList>
            <person name="Kim I.S."/>
        </authorList>
    </citation>
    <scope>NUCLEOTIDE SEQUENCE [LARGE SCALE GENOMIC DNA]</scope>
    <source>
        <strain evidence="1 2">GH1-50</strain>
    </source>
</reference>
<name>A0A7C9MSK3_9RHOB</name>
<gene>
    <name evidence="1" type="ORF">GQ651_16140</name>
</gene>
<dbReference type="AlphaFoldDB" id="A0A7C9MSK3"/>
<dbReference type="RefSeq" id="WP_160765305.1">
    <property type="nucleotide sequence ID" value="NZ_WUPT01000003.1"/>
</dbReference>
<comment type="caution">
    <text evidence="1">The sequence shown here is derived from an EMBL/GenBank/DDBJ whole genome shotgun (WGS) entry which is preliminary data.</text>
</comment>
<sequence length="207" mass="22338">MAETSSATIERMLGDMPGGSGDAARALDTILSRSGGRFDLPRDEALYSACLFAAAQPDQDFPAFIAATALLLLDRLQDGQGGDDLYWNWDSFRAHYALADPSSRSALMNGFRIGAATGQLLIDPEPDPEECLTQPMARLLDSPAHPELLALVRKNADPRVAGAVWGEMADYTAAPADLAVIRYLYERPASIAPPAPERVRLIPWSPV</sequence>
<keyword evidence="2" id="KW-1185">Reference proteome</keyword>
<accession>A0A7C9MSK3</accession>
<proteinExistence type="predicted"/>
<protein>
    <submittedName>
        <fullName evidence="1">Uncharacterized protein</fullName>
    </submittedName>
</protein>
<reference evidence="1 2" key="1">
    <citation type="submission" date="2019-12" db="EMBL/GenBank/DDBJ databases">
        <authorList>
            <person name="Lee S.D."/>
        </authorList>
    </citation>
    <scope>NUCLEOTIDE SEQUENCE [LARGE SCALE GENOMIC DNA]</scope>
    <source>
        <strain evidence="1 2">GH1-50</strain>
    </source>
</reference>
<organism evidence="1 2">
    <name type="scientific">Kangsaoukella pontilimi</name>
    <dbReference type="NCBI Taxonomy" id="2691042"/>
    <lineage>
        <taxon>Bacteria</taxon>
        <taxon>Pseudomonadati</taxon>
        <taxon>Pseudomonadota</taxon>
        <taxon>Alphaproteobacteria</taxon>
        <taxon>Rhodobacterales</taxon>
        <taxon>Paracoccaceae</taxon>
        <taxon>Kangsaoukella</taxon>
    </lineage>
</organism>
<evidence type="ECO:0000313" key="1">
    <source>
        <dbReference type="EMBL" id="MXQ09377.1"/>
    </source>
</evidence>
<dbReference type="EMBL" id="WUPT01000003">
    <property type="protein sequence ID" value="MXQ09377.1"/>
    <property type="molecule type" value="Genomic_DNA"/>
</dbReference>